<dbReference type="EMBL" id="CP029551">
    <property type="protein sequence ID" value="AWN35844.1"/>
    <property type="molecule type" value="Genomic_DNA"/>
</dbReference>
<keyword evidence="3" id="KW-0560">Oxidoreductase</keyword>
<keyword evidence="10" id="KW-1185">Reference proteome</keyword>
<dbReference type="GO" id="GO:0016705">
    <property type="term" value="F:oxidoreductase activity, acting on paired donors, with incorporation or reduction of molecular oxygen"/>
    <property type="evidence" value="ECO:0007669"/>
    <property type="project" value="InterPro"/>
</dbReference>
<reference evidence="9 10" key="1">
    <citation type="submission" date="2018-05" db="EMBL/GenBank/DDBJ databases">
        <title>Complete Genome Sequence of Methylobacterium sp. 17Sr1-43.</title>
        <authorList>
            <person name="Srinivasan S."/>
        </authorList>
    </citation>
    <scope>NUCLEOTIDE SEQUENCE [LARGE SCALE GENOMIC DNA]</scope>
    <source>
        <strain evidence="9 10">17Sr1-43</strain>
    </source>
</reference>
<feature type="binding site" evidence="6">
    <location>
        <position position="226"/>
    </location>
    <ligand>
        <name>FMN</name>
        <dbReference type="ChEBI" id="CHEBI:58210"/>
    </ligand>
</feature>
<dbReference type="PIRSF" id="PIRSF000337">
    <property type="entry name" value="NTA_MOA"/>
    <property type="match status" value="1"/>
</dbReference>
<gene>
    <name evidence="9" type="ORF">DK427_08870</name>
</gene>
<dbReference type="InterPro" id="IPR011251">
    <property type="entry name" value="Luciferase-like_dom"/>
</dbReference>
<name>A0A2U8VQ99_9HYPH</name>
<dbReference type="PANTHER" id="PTHR30011:SF16">
    <property type="entry name" value="C2H2 FINGER DOMAIN TRANSCRIPTION FACTOR (EUROFUNG)-RELATED"/>
    <property type="match status" value="1"/>
</dbReference>
<feature type="binding site" evidence="6">
    <location>
        <position position="227"/>
    </location>
    <ligand>
        <name>FMN</name>
        <dbReference type="ChEBI" id="CHEBI:58210"/>
    </ligand>
</feature>
<dbReference type="SUPFAM" id="SSF51679">
    <property type="entry name" value="Bacterial luciferase-like"/>
    <property type="match status" value="1"/>
</dbReference>
<evidence type="ECO:0000256" key="7">
    <source>
        <dbReference type="SAM" id="MobiDB-lite"/>
    </source>
</evidence>
<evidence type="ECO:0000259" key="8">
    <source>
        <dbReference type="Pfam" id="PF00296"/>
    </source>
</evidence>
<evidence type="ECO:0000256" key="1">
    <source>
        <dbReference type="ARBA" id="ARBA00022630"/>
    </source>
</evidence>
<evidence type="ECO:0000256" key="4">
    <source>
        <dbReference type="ARBA" id="ARBA00023033"/>
    </source>
</evidence>
<evidence type="ECO:0000313" key="10">
    <source>
        <dbReference type="Proteomes" id="UP000246058"/>
    </source>
</evidence>
<evidence type="ECO:0000256" key="3">
    <source>
        <dbReference type="ARBA" id="ARBA00023002"/>
    </source>
</evidence>
<organism evidence="9 10">
    <name type="scientific">Methylobacterium radiodurans</name>
    <dbReference type="NCBI Taxonomy" id="2202828"/>
    <lineage>
        <taxon>Bacteria</taxon>
        <taxon>Pseudomonadati</taxon>
        <taxon>Pseudomonadota</taxon>
        <taxon>Alphaproteobacteria</taxon>
        <taxon>Hyphomicrobiales</taxon>
        <taxon>Methylobacteriaceae</taxon>
        <taxon>Methylobacterium</taxon>
    </lineage>
</organism>
<dbReference type="AlphaFoldDB" id="A0A2U8VQ99"/>
<dbReference type="PANTHER" id="PTHR30011">
    <property type="entry name" value="ALKANESULFONATE MONOOXYGENASE-RELATED"/>
    <property type="match status" value="1"/>
</dbReference>
<keyword evidence="1 6" id="KW-0285">Flavoprotein</keyword>
<dbReference type="Proteomes" id="UP000246058">
    <property type="component" value="Chromosome"/>
</dbReference>
<dbReference type="InterPro" id="IPR036661">
    <property type="entry name" value="Luciferase-like_sf"/>
</dbReference>
<dbReference type="KEGG" id="meti:DK427_08870"/>
<dbReference type="CDD" id="cd01095">
    <property type="entry name" value="Nitrilotriacetate_monoxgenase"/>
    <property type="match status" value="1"/>
</dbReference>
<keyword evidence="4 9" id="KW-0503">Monooxygenase</keyword>
<evidence type="ECO:0000256" key="5">
    <source>
        <dbReference type="ARBA" id="ARBA00033748"/>
    </source>
</evidence>
<proteinExistence type="inferred from homology"/>
<feature type="binding site" evidence="6">
    <location>
        <position position="102"/>
    </location>
    <ligand>
        <name>FMN</name>
        <dbReference type="ChEBI" id="CHEBI:58210"/>
    </ligand>
</feature>
<feature type="domain" description="Luciferase-like" evidence="8">
    <location>
        <begin position="20"/>
        <end position="390"/>
    </location>
</feature>
<dbReference type="GO" id="GO:0004497">
    <property type="term" value="F:monooxygenase activity"/>
    <property type="evidence" value="ECO:0007669"/>
    <property type="project" value="UniProtKB-KW"/>
</dbReference>
<accession>A0A2U8VQ99</accession>
<sequence length="455" mass="49665">MARRDRMRLGAFLYPGGHHVAAWRHPSSDADAGINAAHYRQLARTAEAAKFDLIFLADGVSIRGDDLDALSRTAIRYVGQFEPLTLLSHLSAVTERIGLVATASTTYNEPFHVARKFASLDHLSGGRAGWNLVTSADPREAWNFSRESHLAHANRYARAEEFVDVVRGLWDSYEDDAFVRDREGGRFFDPDKLHLLAHEGAHFSVRGPLNVPRPPQGHPVVVQAGSSEAGKALAARTAEVIFTAQQTLEDAVAFYADVKGRMAAHGRDPDHLKIMPGAFPVVGQSEAEAQDKFAALQALIHPVVGRSLLEQLTGADLSAYPDDAAVPELPETNGGKSRQDLFLRLARREGLTIRELYLRAASARGHWTIVGTPAQVADALQERFEARGADGFNIMPPTLPGGLDDFVALVLPELRRRGLFRDAYEGSTLRENLGLPRPPHRIPSAARGSPERGAA</sequence>
<dbReference type="OrthoDB" id="9779442at2"/>
<comment type="similarity">
    <text evidence="5">Belongs to the NtaA/SnaA/DszA monooxygenase family.</text>
</comment>
<dbReference type="RefSeq" id="WP_109950956.1">
    <property type="nucleotide sequence ID" value="NZ_CP029551.1"/>
</dbReference>
<evidence type="ECO:0000313" key="9">
    <source>
        <dbReference type="EMBL" id="AWN35844.1"/>
    </source>
</evidence>
<evidence type="ECO:0000256" key="2">
    <source>
        <dbReference type="ARBA" id="ARBA00022643"/>
    </source>
</evidence>
<feature type="binding site" evidence="6">
    <location>
        <position position="156"/>
    </location>
    <ligand>
        <name>FMN</name>
        <dbReference type="ChEBI" id="CHEBI:58210"/>
    </ligand>
</feature>
<evidence type="ECO:0000256" key="6">
    <source>
        <dbReference type="PIRSR" id="PIRSR000337-1"/>
    </source>
</evidence>
<dbReference type="InterPro" id="IPR016215">
    <property type="entry name" value="NTA_MOA"/>
</dbReference>
<feature type="region of interest" description="Disordered" evidence="7">
    <location>
        <begin position="430"/>
        <end position="455"/>
    </location>
</feature>
<feature type="binding site" evidence="6">
    <location>
        <position position="152"/>
    </location>
    <ligand>
        <name>FMN</name>
        <dbReference type="ChEBI" id="CHEBI:58210"/>
    </ligand>
</feature>
<dbReference type="NCBIfam" id="TIGR03860">
    <property type="entry name" value="FMN_nitrolo"/>
    <property type="match status" value="1"/>
</dbReference>
<keyword evidence="2 6" id="KW-0288">FMN</keyword>
<dbReference type="InterPro" id="IPR051260">
    <property type="entry name" value="Diverse_substr_monoxygenases"/>
</dbReference>
<protein>
    <submittedName>
        <fullName evidence="9">Nitrilotriacetate monooxygenase</fullName>
    </submittedName>
</protein>
<dbReference type="Gene3D" id="3.20.20.30">
    <property type="entry name" value="Luciferase-like domain"/>
    <property type="match status" value="1"/>
</dbReference>
<feature type="binding site" evidence="6">
    <location>
        <position position="58"/>
    </location>
    <ligand>
        <name>FMN</name>
        <dbReference type="ChEBI" id="CHEBI:58210"/>
    </ligand>
</feature>
<dbReference type="Pfam" id="PF00296">
    <property type="entry name" value="Bac_luciferase"/>
    <property type="match status" value="1"/>
</dbReference>